<accession>A0A1T2XL09</accession>
<proteinExistence type="predicted"/>
<evidence type="ECO:0000313" key="1">
    <source>
        <dbReference type="EMBL" id="OPA80512.1"/>
    </source>
</evidence>
<protein>
    <submittedName>
        <fullName evidence="1">Uncharacterized protein</fullName>
    </submittedName>
</protein>
<comment type="caution">
    <text evidence="1">The sequence shown here is derived from an EMBL/GenBank/DDBJ whole genome shotgun (WGS) entry which is preliminary data.</text>
</comment>
<dbReference type="STRING" id="1324314.BVG16_07235"/>
<dbReference type="Pfam" id="PF03682">
    <property type="entry name" value="UPF0158"/>
    <property type="match status" value="1"/>
</dbReference>
<name>A0A1T2XL09_9BACL</name>
<dbReference type="AlphaFoldDB" id="A0A1T2XL09"/>
<sequence>MHKPINLQGIIDGLEMQMDGTSIYLNLKTGEVISVSDEDIRTAEEDEPFDHLPDWQQEAINAVIDILENFDDYEELPTKFEINEYEMMEDFCCEIKDQRNKEQLLDAIRGRGAFRRFKDQVHYLGIEQEWYAYRDERYKQIAIDWCKDYNLKYIE</sequence>
<dbReference type="RefSeq" id="WP_078497859.1">
    <property type="nucleotide sequence ID" value="NZ_MSZX01000002.1"/>
</dbReference>
<keyword evidence="2" id="KW-1185">Reference proteome</keyword>
<reference evidence="1 2" key="1">
    <citation type="submission" date="2017-01" db="EMBL/GenBank/DDBJ databases">
        <title>Genome analysis of Paenibacillus selenitrireducens ES3-24.</title>
        <authorList>
            <person name="Xu D."/>
            <person name="Yao R."/>
            <person name="Zheng S."/>
        </authorList>
    </citation>
    <scope>NUCLEOTIDE SEQUENCE [LARGE SCALE GENOMIC DNA]</scope>
    <source>
        <strain evidence="1 2">ES3-24</strain>
    </source>
</reference>
<organism evidence="1 2">
    <name type="scientific">Paenibacillus selenitireducens</name>
    <dbReference type="NCBI Taxonomy" id="1324314"/>
    <lineage>
        <taxon>Bacteria</taxon>
        <taxon>Bacillati</taxon>
        <taxon>Bacillota</taxon>
        <taxon>Bacilli</taxon>
        <taxon>Bacillales</taxon>
        <taxon>Paenibacillaceae</taxon>
        <taxon>Paenibacillus</taxon>
    </lineage>
</organism>
<dbReference type="EMBL" id="MSZX01000002">
    <property type="protein sequence ID" value="OPA80512.1"/>
    <property type="molecule type" value="Genomic_DNA"/>
</dbReference>
<gene>
    <name evidence="1" type="ORF">BVG16_07235</name>
</gene>
<dbReference type="OrthoDB" id="48384at2"/>
<dbReference type="InterPro" id="IPR005361">
    <property type="entry name" value="UPF0158"/>
</dbReference>
<evidence type="ECO:0000313" key="2">
    <source>
        <dbReference type="Proteomes" id="UP000190188"/>
    </source>
</evidence>
<dbReference type="Proteomes" id="UP000190188">
    <property type="component" value="Unassembled WGS sequence"/>
</dbReference>